<dbReference type="InterPro" id="IPR002455">
    <property type="entry name" value="GPCR3_GABA-B"/>
</dbReference>
<evidence type="ECO:0000256" key="10">
    <source>
        <dbReference type="SAM" id="Phobius"/>
    </source>
</evidence>
<feature type="transmembrane region" description="Helical" evidence="10">
    <location>
        <begin position="667"/>
        <end position="689"/>
    </location>
</feature>
<comment type="subcellular location">
    <subcellularLocation>
        <location evidence="1">Membrane</location>
        <topology evidence="1">Multi-pass membrane protein</topology>
    </subcellularLocation>
</comment>
<evidence type="ECO:0000256" key="5">
    <source>
        <dbReference type="ARBA" id="ARBA00023136"/>
    </source>
</evidence>
<dbReference type="InterPro" id="IPR001828">
    <property type="entry name" value="ANF_lig-bd_rcpt"/>
</dbReference>
<keyword evidence="6" id="KW-0675">Receptor</keyword>
<evidence type="ECO:0000313" key="12">
    <source>
        <dbReference type="EMBL" id="KAG0256274.1"/>
    </source>
</evidence>
<feature type="transmembrane region" description="Helical" evidence="10">
    <location>
        <begin position="604"/>
        <end position="625"/>
    </location>
</feature>
<keyword evidence="13" id="KW-1185">Reference proteome</keyword>
<feature type="compositionally biased region" description="Polar residues" evidence="9">
    <location>
        <begin position="1147"/>
        <end position="1161"/>
    </location>
</feature>
<feature type="transmembrane region" description="Helical" evidence="10">
    <location>
        <begin position="501"/>
        <end position="520"/>
    </location>
</feature>
<dbReference type="Proteomes" id="UP000726737">
    <property type="component" value="Unassembled WGS sequence"/>
</dbReference>
<keyword evidence="7" id="KW-0325">Glycoprotein</keyword>
<feature type="transmembrane region" description="Helical" evidence="10">
    <location>
        <begin position="464"/>
        <end position="489"/>
    </location>
</feature>
<keyword evidence="4" id="KW-0297">G-protein coupled receptor</keyword>
<feature type="region of interest" description="Disordered" evidence="9">
    <location>
        <begin position="1076"/>
        <end position="1111"/>
    </location>
</feature>
<dbReference type="PANTHER" id="PTHR10519:SF20">
    <property type="entry name" value="G-PROTEIN COUPLED RECEPTOR 156-RELATED"/>
    <property type="match status" value="1"/>
</dbReference>
<dbReference type="OrthoDB" id="2157358at2759"/>
<dbReference type="Pfam" id="PF01094">
    <property type="entry name" value="ANF_receptor"/>
    <property type="match status" value="1"/>
</dbReference>
<dbReference type="Pfam" id="PF00003">
    <property type="entry name" value="7tm_3"/>
    <property type="match status" value="1"/>
</dbReference>
<sequence>MTEEEFQETLFGVPNTLKIGVLLPFTNDERNIYREYISRLSLSVLRMAVKDMNDQQIIPGMNISLVVRDSGQLMPGTNWSGGASAISATTRLLTLGVGSVIGDITSDLTSAEAMLTSSVGVLQCSYASYNTDTSELADFMYLFRTVPGVLTYLEALGEVITYFQWTRISILHTSDVTGVLGEKMLSSMENMNKVKMVKVAIPMPDEETQLPALTRSALRTLIDTNTRIHILVASRSHQVMILDMIRNMGLFQKNHVWLTTIDLSDSIARLNEPSDFNGLIMADAMWSMPETPAFERFMEKWVNLDREKYPAAGSIQLTSHETFAYTCVQVIAGAYRDLVRDAQTITNDSIRQQLLWDIMQGKRSKDMTVTYLGRGSYDSPIGNFSVSKIGNPVDSRIAIATFHNTVSVQNGAVVNGKLTMVKPVRFKDGTTNTPLDAPSWEGKSMLSKFPFAEVNELNPDRHSAFGITMIALSCILLLAIIITAIIVVVNRENIIIKSASPLFCILELIGLSLTLSWVFLRTRVPSPGVCRIGMMPLILGLTINLSALVVKNYRIYRIFNSISVINHAIPLIIRCFVTRLKPAMIRTNNNEFWVYCTSEETQTFWTIIIGVAPVLLNAFGIYLAFKTRNVTRLWNEARSIALTIYLVSSSIIIIIIVQAFPNSLYRITYYVTITCVFLASFTEYLILFYPKLRNLWLQKHDLHVAAGREEDIMDSILGGVSASIGRHGGIDASGAQSFSVNRFLRNGEKIYGPSAAAAAPGSNQASIASVDLQQNPKISDLISSYPLGQINNDYSTASIVSPAYHPTIYGSSNLTNRARRSSENEQAIETLELTEARLFPNGSTRRPENAQGPAAEATGALNPKQGWCDTFGRDSATALKNGRDSQTMDLYESLVTPSNRPRGFTSSDGSGYSGGMLSVSKSHVHPSSFNGNELSPPMGIFSSASDRYPNSRKSSVGDEEHSGLGRLRSSMPLNKSPKLFPLQSTNALNTPNTITGAQGSQRSRRHSLRETRMDSYTVTVPVQRQRWYIMRVLAQWRMSRIIFVPYSKVLVIIDLATEKSESLILHSIERGYSSELSKDLKDHHRRSSPAVIPNSDPSSGTTQTTAPTVTKASVAPLETNILLSSTSARCTPQSDEVAPLPLEHTTIDSMQPQPPSLNSVSEPAEAEPKSRLMHMASLSRLNNVKHMSFTLGLDERNMDGMDESSGRMDGMEQGIMSDYIIRVISIHNQCWRVKLPNQETMDRWIEIGQHIKDENWIARPPMMPTRGNQIASGPAKGGCGGGINIPSSNSGEEDEGPRCEFDQFGHRPRELSRTSCMSQYANDSYFARPALDSNTQAEREDHIMYTDLTDTSCSSDETGRQRSRQMAIRVNQQMRASRSPIAHQRSQISIYNPESERVMLTHPKTNMEQTNIRDILAETNIVYDQGQHAIYDDNEPGHEHRGYRFFNNLQYSYDRRRSVSDGKSLSPQSPEWHLTSEELEKMEADNIKTIRSVSEGDITRAPANLDNLSSKQVERIVAPTSSPVCTGSHDNISAASTNLKRPHNLRVITRHPQIPELFITVDTPSRPLN</sequence>
<keyword evidence="5 10" id="KW-0472">Membrane</keyword>
<keyword evidence="2 10" id="KW-0812">Transmembrane</keyword>
<organism evidence="12 13">
    <name type="scientific">Mortierella polycephala</name>
    <dbReference type="NCBI Taxonomy" id="41804"/>
    <lineage>
        <taxon>Eukaryota</taxon>
        <taxon>Fungi</taxon>
        <taxon>Fungi incertae sedis</taxon>
        <taxon>Mucoromycota</taxon>
        <taxon>Mortierellomycotina</taxon>
        <taxon>Mortierellomycetes</taxon>
        <taxon>Mortierellales</taxon>
        <taxon>Mortierellaceae</taxon>
        <taxon>Mortierella</taxon>
    </lineage>
</organism>
<feature type="region of interest" description="Disordered" evidence="9">
    <location>
        <begin position="1274"/>
        <end position="1300"/>
    </location>
</feature>
<keyword evidence="8" id="KW-0807">Transducer</keyword>
<dbReference type="GO" id="GO:0007214">
    <property type="term" value="P:gamma-aminobutyric acid signaling pathway"/>
    <property type="evidence" value="ECO:0007669"/>
    <property type="project" value="TreeGrafter"/>
</dbReference>
<evidence type="ECO:0000259" key="11">
    <source>
        <dbReference type="PROSITE" id="PS50259"/>
    </source>
</evidence>
<keyword evidence="3 10" id="KW-1133">Transmembrane helix</keyword>
<gene>
    <name evidence="12" type="ORF">BG011_004642</name>
</gene>
<dbReference type="SUPFAM" id="SSF53822">
    <property type="entry name" value="Periplasmic binding protein-like I"/>
    <property type="match status" value="1"/>
</dbReference>
<dbReference type="InterPro" id="IPR017978">
    <property type="entry name" value="GPCR_3_C"/>
</dbReference>
<evidence type="ECO:0000256" key="7">
    <source>
        <dbReference type="ARBA" id="ARBA00023180"/>
    </source>
</evidence>
<feature type="region of interest" description="Disordered" evidence="9">
    <location>
        <begin position="1146"/>
        <end position="1166"/>
    </location>
</feature>
<accession>A0A9P6PXR8</accession>
<comment type="caution">
    <text evidence="12">The sequence shown here is derived from an EMBL/GenBank/DDBJ whole genome shotgun (WGS) entry which is preliminary data.</text>
</comment>
<evidence type="ECO:0000256" key="1">
    <source>
        <dbReference type="ARBA" id="ARBA00004141"/>
    </source>
</evidence>
<name>A0A9P6PXR8_9FUNG</name>
<dbReference type="EMBL" id="JAAAJA010000307">
    <property type="protein sequence ID" value="KAG0256274.1"/>
    <property type="molecule type" value="Genomic_DNA"/>
</dbReference>
<dbReference type="InterPro" id="IPR028082">
    <property type="entry name" value="Peripla_BP_I"/>
</dbReference>
<feature type="domain" description="G-protein coupled receptors family 3 profile" evidence="11">
    <location>
        <begin position="465"/>
        <end position="698"/>
    </location>
</feature>
<evidence type="ECO:0000256" key="3">
    <source>
        <dbReference type="ARBA" id="ARBA00022989"/>
    </source>
</evidence>
<feature type="region of interest" description="Disordered" evidence="9">
    <location>
        <begin position="841"/>
        <end position="866"/>
    </location>
</feature>
<feature type="transmembrane region" description="Helical" evidence="10">
    <location>
        <begin position="637"/>
        <end position="661"/>
    </location>
</feature>
<evidence type="ECO:0000313" key="13">
    <source>
        <dbReference type="Proteomes" id="UP000726737"/>
    </source>
</evidence>
<dbReference type="PANTHER" id="PTHR10519">
    <property type="entry name" value="GABA-B RECEPTOR"/>
    <property type="match status" value="1"/>
</dbReference>
<dbReference type="GO" id="GO:0004965">
    <property type="term" value="F:G protein-coupled GABA receptor activity"/>
    <property type="evidence" value="ECO:0007669"/>
    <property type="project" value="InterPro"/>
</dbReference>
<dbReference type="PROSITE" id="PS50259">
    <property type="entry name" value="G_PROTEIN_RECEP_F3_4"/>
    <property type="match status" value="1"/>
</dbReference>
<evidence type="ECO:0000256" key="9">
    <source>
        <dbReference type="SAM" id="MobiDB-lite"/>
    </source>
</evidence>
<dbReference type="Gene3D" id="3.40.50.2300">
    <property type="match status" value="2"/>
</dbReference>
<feature type="transmembrane region" description="Helical" evidence="10">
    <location>
        <begin position="532"/>
        <end position="550"/>
    </location>
</feature>
<feature type="compositionally biased region" description="Polar residues" evidence="9">
    <location>
        <begin position="982"/>
        <end position="1001"/>
    </location>
</feature>
<feature type="compositionally biased region" description="Low complexity" evidence="9">
    <location>
        <begin position="1101"/>
        <end position="1110"/>
    </location>
</feature>
<dbReference type="GO" id="GO:0038039">
    <property type="term" value="C:G protein-coupled receptor heterodimeric complex"/>
    <property type="evidence" value="ECO:0007669"/>
    <property type="project" value="TreeGrafter"/>
</dbReference>
<proteinExistence type="predicted"/>
<reference evidence="12" key="1">
    <citation type="journal article" date="2020" name="Fungal Divers.">
        <title>Resolving the Mortierellaceae phylogeny through synthesis of multi-gene phylogenetics and phylogenomics.</title>
        <authorList>
            <person name="Vandepol N."/>
            <person name="Liber J."/>
            <person name="Desiro A."/>
            <person name="Na H."/>
            <person name="Kennedy M."/>
            <person name="Barry K."/>
            <person name="Grigoriev I.V."/>
            <person name="Miller A.N."/>
            <person name="O'Donnell K."/>
            <person name="Stajich J.E."/>
            <person name="Bonito G."/>
        </authorList>
    </citation>
    <scope>NUCLEOTIDE SEQUENCE</scope>
    <source>
        <strain evidence="12">KOD948</strain>
    </source>
</reference>
<feature type="region of interest" description="Disordered" evidence="9">
    <location>
        <begin position="940"/>
        <end position="1010"/>
    </location>
</feature>
<protein>
    <recommendedName>
        <fullName evidence="11">G-protein coupled receptors family 3 profile domain-containing protein</fullName>
    </recommendedName>
</protein>
<evidence type="ECO:0000256" key="6">
    <source>
        <dbReference type="ARBA" id="ARBA00023170"/>
    </source>
</evidence>
<evidence type="ECO:0000256" key="4">
    <source>
        <dbReference type="ARBA" id="ARBA00023040"/>
    </source>
</evidence>
<evidence type="ECO:0000256" key="2">
    <source>
        <dbReference type="ARBA" id="ARBA00022692"/>
    </source>
</evidence>
<evidence type="ECO:0000256" key="8">
    <source>
        <dbReference type="ARBA" id="ARBA00023224"/>
    </source>
</evidence>